<dbReference type="SUPFAM" id="SSF52467">
    <property type="entry name" value="DHS-like NAD/FAD-binding domain"/>
    <property type="match status" value="1"/>
</dbReference>
<evidence type="ECO:0000256" key="6">
    <source>
        <dbReference type="ARBA" id="ARBA00022679"/>
    </source>
</evidence>
<evidence type="ECO:0000256" key="8">
    <source>
        <dbReference type="ARBA" id="ARBA00023256"/>
    </source>
</evidence>
<evidence type="ECO:0000256" key="1">
    <source>
        <dbReference type="ARBA" id="ARBA00000952"/>
    </source>
</evidence>
<evidence type="ECO:0000256" key="5">
    <source>
        <dbReference type="ARBA" id="ARBA00012683"/>
    </source>
</evidence>
<dbReference type="PANTHER" id="PTHR11703">
    <property type="entry name" value="DEOXYHYPUSINE SYNTHASE"/>
    <property type="match status" value="1"/>
</dbReference>
<dbReference type="InterPro" id="IPR002773">
    <property type="entry name" value="Deoxyhypusine_synthase"/>
</dbReference>
<dbReference type="Pfam" id="PF01916">
    <property type="entry name" value="DS"/>
    <property type="match status" value="1"/>
</dbReference>
<evidence type="ECO:0000313" key="10">
    <source>
        <dbReference type="Proteomes" id="UP000759131"/>
    </source>
</evidence>
<comment type="similarity">
    <text evidence="4">Belongs to the deoxyhypusine synthase family.</text>
</comment>
<sequence>MDSIPSVAKEAVLVKSHAKCADNDSSVDQNGRHASMASILDSYPTQVMGYDFNQGINHSALLQTYLTTGFQATNFGLAVQQIETMLKSRDEPYEEDLLESDPFIRRKSGCTIFLGYTSNMISSGVRDTIRFLVQHKMIDCIVTTAGGVEEDIIKCLGETYVADFNISGSLLRDEGVNRIGNLLVPNDNYCKFENWVQPVLNQLLSEQKDSQQIWSPSKIITRLGEKINNEESILYWAARNQIPVFCPALTDGSLGDMIYFHTYRNPGLVIDIVQDIRRINTIAVKARKSGMIILGGGLVKHHICNANLMRNGADFSVFVNTANEFDGSDAGARPDEAVSWGKIKKEAKPVKIYADASLIFPLLVAETFARHHHYRCA</sequence>
<keyword evidence="7" id="KW-0520">NAD</keyword>
<dbReference type="EMBL" id="OC866766">
    <property type="protein sequence ID" value="CAD7633135.1"/>
    <property type="molecule type" value="Genomic_DNA"/>
</dbReference>
<evidence type="ECO:0000256" key="7">
    <source>
        <dbReference type="ARBA" id="ARBA00023027"/>
    </source>
</evidence>
<dbReference type="Gene3D" id="3.40.910.10">
    <property type="entry name" value="Deoxyhypusine synthase"/>
    <property type="match status" value="1"/>
</dbReference>
<protein>
    <recommendedName>
        <fullName evidence="5">deoxyhypusine synthase</fullName>
        <ecNumber evidence="5">2.5.1.46</ecNumber>
    </recommendedName>
</protein>
<dbReference type="OrthoDB" id="294378at2759"/>
<comment type="pathway">
    <text evidence="3">Protein modification; eIF5A hypusination.</text>
</comment>
<evidence type="ECO:0000256" key="3">
    <source>
        <dbReference type="ARBA" id="ARBA00005041"/>
    </source>
</evidence>
<dbReference type="EMBL" id="CAJPIZ010012191">
    <property type="protein sequence ID" value="CAG2113565.1"/>
    <property type="molecule type" value="Genomic_DNA"/>
</dbReference>
<dbReference type="NCBIfam" id="TIGR00321">
    <property type="entry name" value="dhys"/>
    <property type="match status" value="1"/>
</dbReference>
<evidence type="ECO:0000256" key="4">
    <source>
        <dbReference type="ARBA" id="ARBA00009892"/>
    </source>
</evidence>
<accession>A0A7R9L1J8</accession>
<name>A0A7R9L1J8_9ACAR</name>
<comment type="cofactor">
    <cofactor evidence="2">
        <name>NAD(+)</name>
        <dbReference type="ChEBI" id="CHEBI:57540"/>
    </cofactor>
</comment>
<dbReference type="InterPro" id="IPR029035">
    <property type="entry name" value="DHS-like_NAD/FAD-binding_dom"/>
</dbReference>
<evidence type="ECO:0000313" key="9">
    <source>
        <dbReference type="EMBL" id="CAD7633135.1"/>
    </source>
</evidence>
<keyword evidence="8" id="KW-0386">Hypusine biosynthesis</keyword>
<gene>
    <name evidence="9" type="ORF">OSB1V03_LOCUS13534</name>
</gene>
<dbReference type="Proteomes" id="UP000759131">
    <property type="component" value="Unassembled WGS sequence"/>
</dbReference>
<dbReference type="InterPro" id="IPR036982">
    <property type="entry name" value="Deoxyhypusine_synthase_sf"/>
</dbReference>
<dbReference type="FunFam" id="3.40.910.10:FF:000001">
    <property type="entry name" value="Probable deoxyhypusine synthase"/>
    <property type="match status" value="1"/>
</dbReference>
<comment type="catalytic activity">
    <reaction evidence="1">
        <text>[eIF5A protein]-L-lysine + spermidine = [eIF5A protein]-deoxyhypusine + propane-1,3-diamine</text>
        <dbReference type="Rhea" id="RHEA:33299"/>
        <dbReference type="Rhea" id="RHEA-COMP:10143"/>
        <dbReference type="Rhea" id="RHEA-COMP:10144"/>
        <dbReference type="ChEBI" id="CHEBI:29969"/>
        <dbReference type="ChEBI" id="CHEBI:57484"/>
        <dbReference type="ChEBI" id="CHEBI:57834"/>
        <dbReference type="ChEBI" id="CHEBI:82657"/>
        <dbReference type="EC" id="2.5.1.46"/>
    </reaction>
</comment>
<reference evidence="9" key="1">
    <citation type="submission" date="2020-11" db="EMBL/GenBank/DDBJ databases">
        <authorList>
            <person name="Tran Van P."/>
        </authorList>
    </citation>
    <scope>NUCLEOTIDE SEQUENCE</scope>
</reference>
<proteinExistence type="inferred from homology"/>
<dbReference type="PANTHER" id="PTHR11703:SF0">
    <property type="entry name" value="DEOXYHYPUSINE SYNTHASE"/>
    <property type="match status" value="1"/>
</dbReference>
<dbReference type="AlphaFoldDB" id="A0A7R9L1J8"/>
<organism evidence="9">
    <name type="scientific">Medioppia subpectinata</name>
    <dbReference type="NCBI Taxonomy" id="1979941"/>
    <lineage>
        <taxon>Eukaryota</taxon>
        <taxon>Metazoa</taxon>
        <taxon>Ecdysozoa</taxon>
        <taxon>Arthropoda</taxon>
        <taxon>Chelicerata</taxon>
        <taxon>Arachnida</taxon>
        <taxon>Acari</taxon>
        <taxon>Acariformes</taxon>
        <taxon>Sarcoptiformes</taxon>
        <taxon>Oribatida</taxon>
        <taxon>Brachypylina</taxon>
        <taxon>Oppioidea</taxon>
        <taxon>Oppiidae</taxon>
        <taxon>Medioppia</taxon>
    </lineage>
</organism>
<evidence type="ECO:0000256" key="2">
    <source>
        <dbReference type="ARBA" id="ARBA00001911"/>
    </source>
</evidence>
<keyword evidence="10" id="KW-1185">Reference proteome</keyword>
<dbReference type="EC" id="2.5.1.46" evidence="5"/>
<dbReference type="GO" id="GO:0034038">
    <property type="term" value="F:deoxyhypusine synthase activity"/>
    <property type="evidence" value="ECO:0007669"/>
    <property type="project" value="UniProtKB-EC"/>
</dbReference>
<dbReference type="GO" id="GO:0005737">
    <property type="term" value="C:cytoplasm"/>
    <property type="evidence" value="ECO:0007669"/>
    <property type="project" value="TreeGrafter"/>
</dbReference>
<keyword evidence="6" id="KW-0808">Transferase</keyword>